<accession>A0A6L5GU65</accession>
<gene>
    <name evidence="2" type="ORF">FRC53_09425</name>
</gene>
<reference evidence="2" key="1">
    <citation type="journal article" date="2020" name="Appl. Environ. Microbiol.">
        <title>Medium-Chain Fatty Acid Synthesis by 'Candidatus Weimeria bifida' gen. nov., sp. nov., and 'Candidatus Pseudoramibacter fermentans' sp. nov.</title>
        <authorList>
            <person name="Scarborough M.J."/>
            <person name="Myers K.S."/>
            <person name="Donohue T.J."/>
            <person name="Noguera D.R."/>
        </authorList>
    </citation>
    <scope>NUCLEOTIDE SEQUENCE</scope>
    <source>
        <strain evidence="2">EUB1.1</strain>
    </source>
</reference>
<evidence type="ECO:0000313" key="2">
    <source>
        <dbReference type="EMBL" id="MQM73612.1"/>
    </source>
</evidence>
<evidence type="ECO:0000256" key="1">
    <source>
        <dbReference type="ARBA" id="ARBA00022649"/>
    </source>
</evidence>
<keyword evidence="1" id="KW-1277">Toxin-antitoxin system</keyword>
<protein>
    <submittedName>
        <fullName evidence="2">Type II toxin-antitoxin system RelE/ParE family toxin</fullName>
    </submittedName>
</protein>
<sequence>MVYKLIIPEHTAHQIDQSIGYIVETLKNPSAAQAVMEDIEYAYNQLKKTAASFAFCEDPYLRAKGYRKLVLQHHDYILIYRVEKETVYLAGFFHTLENYIVKL</sequence>
<dbReference type="Pfam" id="PF05016">
    <property type="entry name" value="ParE_toxin"/>
    <property type="match status" value="1"/>
</dbReference>
<dbReference type="AlphaFoldDB" id="A0A6L5GU65"/>
<dbReference type="Gene3D" id="3.30.2310.20">
    <property type="entry name" value="RelE-like"/>
    <property type="match status" value="1"/>
</dbReference>
<organism evidence="2 3">
    <name type="scientific">Candidatus Pseudoramibacter fermentans</name>
    <dbReference type="NCBI Taxonomy" id="2594427"/>
    <lineage>
        <taxon>Bacteria</taxon>
        <taxon>Bacillati</taxon>
        <taxon>Bacillota</taxon>
        <taxon>Clostridia</taxon>
        <taxon>Eubacteriales</taxon>
        <taxon>Eubacteriaceae</taxon>
        <taxon>Pseudoramibacter</taxon>
    </lineage>
</organism>
<comment type="caution">
    <text evidence="2">The sequence shown here is derived from an EMBL/GenBank/DDBJ whole genome shotgun (WGS) entry which is preliminary data.</text>
</comment>
<dbReference type="InterPro" id="IPR007712">
    <property type="entry name" value="RelE/ParE_toxin"/>
</dbReference>
<dbReference type="InterPro" id="IPR035093">
    <property type="entry name" value="RelE/ParE_toxin_dom_sf"/>
</dbReference>
<dbReference type="EMBL" id="VOGB01000005">
    <property type="protein sequence ID" value="MQM73612.1"/>
    <property type="molecule type" value="Genomic_DNA"/>
</dbReference>
<dbReference type="Proteomes" id="UP000473648">
    <property type="component" value="Unassembled WGS sequence"/>
</dbReference>
<keyword evidence="3" id="KW-1185">Reference proteome</keyword>
<evidence type="ECO:0000313" key="3">
    <source>
        <dbReference type="Proteomes" id="UP000473648"/>
    </source>
</evidence>
<name>A0A6L5GU65_9FIRM</name>
<proteinExistence type="predicted"/>